<evidence type="ECO:0000313" key="8">
    <source>
        <dbReference type="EMBL" id="GGW59034.1"/>
    </source>
</evidence>
<dbReference type="Proteomes" id="UP000634667">
    <property type="component" value="Unassembled WGS sequence"/>
</dbReference>
<dbReference type="PANTHER" id="PTHR47683">
    <property type="entry name" value="PSEUDOURIDINE SYNTHASE FAMILY PROTEIN-RELATED"/>
    <property type="match status" value="1"/>
</dbReference>
<dbReference type="EC" id="5.4.99.-" evidence="6"/>
<reference evidence="9" key="1">
    <citation type="journal article" date="2019" name="Int. J. Syst. Evol. Microbiol.">
        <title>The Global Catalogue of Microorganisms (GCM) 10K type strain sequencing project: providing services to taxonomists for standard genome sequencing and annotation.</title>
        <authorList>
            <consortium name="The Broad Institute Genomics Platform"/>
            <consortium name="The Broad Institute Genome Sequencing Center for Infectious Disease"/>
            <person name="Wu L."/>
            <person name="Ma J."/>
        </authorList>
    </citation>
    <scope>NUCLEOTIDE SEQUENCE [LARGE SCALE GENOMIC DNA]</scope>
    <source>
        <strain evidence="9">KCTC 23723</strain>
    </source>
</reference>
<keyword evidence="9" id="KW-1185">Reference proteome</keyword>
<dbReference type="Gene3D" id="3.10.290.10">
    <property type="entry name" value="RNA-binding S4 domain"/>
    <property type="match status" value="1"/>
</dbReference>
<evidence type="ECO:0000256" key="2">
    <source>
        <dbReference type="ARBA" id="ARBA00023235"/>
    </source>
</evidence>
<evidence type="ECO:0000256" key="1">
    <source>
        <dbReference type="ARBA" id="ARBA00008348"/>
    </source>
</evidence>
<dbReference type="PROSITE" id="PS50889">
    <property type="entry name" value="S4"/>
    <property type="match status" value="1"/>
</dbReference>
<evidence type="ECO:0000256" key="5">
    <source>
        <dbReference type="PROSITE-ProRule" id="PRU00182"/>
    </source>
</evidence>
<dbReference type="EMBL" id="BMYR01000005">
    <property type="protein sequence ID" value="GGW59034.1"/>
    <property type="molecule type" value="Genomic_DNA"/>
</dbReference>
<dbReference type="Gene3D" id="3.30.70.1560">
    <property type="entry name" value="Alpha-L RNA-binding motif"/>
    <property type="match status" value="1"/>
</dbReference>
<dbReference type="InterPro" id="IPR042092">
    <property type="entry name" value="PsdUridine_s_RsuA/RluB/E/F_cat"/>
</dbReference>
<dbReference type="NCBIfam" id="TIGR00093">
    <property type="entry name" value="pseudouridine synthase"/>
    <property type="match status" value="1"/>
</dbReference>
<organism evidence="8 9">
    <name type="scientific">Alishewanella tabrizica</name>
    <dbReference type="NCBI Taxonomy" id="671278"/>
    <lineage>
        <taxon>Bacteria</taxon>
        <taxon>Pseudomonadati</taxon>
        <taxon>Pseudomonadota</taxon>
        <taxon>Gammaproteobacteria</taxon>
        <taxon>Alteromonadales</taxon>
        <taxon>Alteromonadaceae</taxon>
        <taxon>Alishewanella</taxon>
    </lineage>
</organism>
<keyword evidence="2 6" id="KW-0413">Isomerase</keyword>
<comment type="similarity">
    <text evidence="1 6">Belongs to the pseudouridine synthase RsuA family.</text>
</comment>
<dbReference type="InterPro" id="IPR018496">
    <property type="entry name" value="PsdUridine_synth_RsuA/RluB_CS"/>
</dbReference>
<feature type="domain" description="RNA-binding S4" evidence="7">
    <location>
        <begin position="5"/>
        <end position="61"/>
    </location>
</feature>
<accession>A0ABQ2WJ19</accession>
<dbReference type="CDD" id="cd00165">
    <property type="entry name" value="S4"/>
    <property type="match status" value="1"/>
</dbReference>
<sequence>MTTSLRLAKVIAQSGLCSRKAADRLISSGLVTVNGIVAQHHHTLLATDNIAIDGTELAAAPAKQYWLYHKPVGVDCNNRLADPASIAQLLTTLPVRLFAVGRLDKDSRGLLLLTNDGDVAQRLLHPDHAHQKCYRVTVDKPIDNNASVAFSQGIRWQVGPHQYVAKPCIARQISSNQLDITLTEGQHRQIRYMCRALGYKVLDLCRVAIGNLSLGELAAGACRQLTDAELTALLTVQPPEPTT</sequence>
<dbReference type="InterPro" id="IPR000748">
    <property type="entry name" value="PsdUridine_synth_RsuA/RluB/E/F"/>
</dbReference>
<evidence type="ECO:0000256" key="3">
    <source>
        <dbReference type="ARBA" id="ARBA00036390"/>
    </source>
</evidence>
<dbReference type="InterPro" id="IPR002942">
    <property type="entry name" value="S4_RNA-bd"/>
</dbReference>
<keyword evidence="5" id="KW-0694">RNA-binding</keyword>
<dbReference type="InterPro" id="IPR020094">
    <property type="entry name" value="TruA/RsuA/RluB/E/F_N"/>
</dbReference>
<dbReference type="Pfam" id="PF00849">
    <property type="entry name" value="PseudoU_synth_2"/>
    <property type="match status" value="1"/>
</dbReference>
<gene>
    <name evidence="8" type="ORF">GCM10008111_13850</name>
</gene>
<dbReference type="InterPro" id="IPR050343">
    <property type="entry name" value="RsuA_PseudoU_synthase"/>
</dbReference>
<dbReference type="InterPro" id="IPR006145">
    <property type="entry name" value="PsdUridine_synth_RsuA/RluA"/>
</dbReference>
<evidence type="ECO:0000313" key="9">
    <source>
        <dbReference type="Proteomes" id="UP000634667"/>
    </source>
</evidence>
<comment type="caution">
    <text evidence="8">The sequence shown here is derived from an EMBL/GenBank/DDBJ whole genome shotgun (WGS) entry which is preliminary data.</text>
</comment>
<dbReference type="InterPro" id="IPR036986">
    <property type="entry name" value="S4_RNA-bd_sf"/>
</dbReference>
<comment type="catalytic activity">
    <reaction evidence="3">
        <text>uridine(35) in tRNA(Tyr) = pseudouridine(35) in tRNA(Tyr)</text>
        <dbReference type="Rhea" id="RHEA:60556"/>
        <dbReference type="Rhea" id="RHEA-COMP:15607"/>
        <dbReference type="Rhea" id="RHEA-COMP:15608"/>
        <dbReference type="ChEBI" id="CHEBI:65314"/>
        <dbReference type="ChEBI" id="CHEBI:65315"/>
    </reaction>
</comment>
<dbReference type="SUPFAM" id="SSF55120">
    <property type="entry name" value="Pseudouridine synthase"/>
    <property type="match status" value="1"/>
</dbReference>
<dbReference type="PANTHER" id="PTHR47683:SF2">
    <property type="entry name" value="RNA-BINDING S4 DOMAIN-CONTAINING PROTEIN"/>
    <property type="match status" value="1"/>
</dbReference>
<protein>
    <recommendedName>
        <fullName evidence="6">Pseudouridine synthase</fullName>
        <ecNumber evidence="6">5.4.99.-</ecNumber>
    </recommendedName>
</protein>
<comment type="catalytic activity">
    <reaction evidence="4">
        <text>uridine(2604) in 23S rRNA = pseudouridine(2604) in 23S rRNA</text>
        <dbReference type="Rhea" id="RHEA:38875"/>
        <dbReference type="Rhea" id="RHEA-COMP:10093"/>
        <dbReference type="Rhea" id="RHEA-COMP:10094"/>
        <dbReference type="ChEBI" id="CHEBI:65314"/>
        <dbReference type="ChEBI" id="CHEBI:65315"/>
        <dbReference type="EC" id="5.4.99.21"/>
    </reaction>
</comment>
<dbReference type="Gene3D" id="3.30.70.580">
    <property type="entry name" value="Pseudouridine synthase I, catalytic domain, N-terminal subdomain"/>
    <property type="match status" value="1"/>
</dbReference>
<name>A0ABQ2WJ19_9ALTE</name>
<dbReference type="SUPFAM" id="SSF55174">
    <property type="entry name" value="Alpha-L RNA-binding motif"/>
    <property type="match status" value="1"/>
</dbReference>
<dbReference type="PROSITE" id="PS01149">
    <property type="entry name" value="PSI_RSU"/>
    <property type="match status" value="1"/>
</dbReference>
<dbReference type="Pfam" id="PF01479">
    <property type="entry name" value="S4"/>
    <property type="match status" value="1"/>
</dbReference>
<dbReference type="RefSeq" id="WP_189481888.1">
    <property type="nucleotide sequence ID" value="NZ_BMYR01000005.1"/>
</dbReference>
<dbReference type="SMART" id="SM00363">
    <property type="entry name" value="S4"/>
    <property type="match status" value="1"/>
</dbReference>
<evidence type="ECO:0000259" key="7">
    <source>
        <dbReference type="SMART" id="SM00363"/>
    </source>
</evidence>
<dbReference type="InterPro" id="IPR020103">
    <property type="entry name" value="PsdUridine_synth_cat_dom_sf"/>
</dbReference>
<evidence type="ECO:0000256" key="6">
    <source>
        <dbReference type="RuleBase" id="RU003887"/>
    </source>
</evidence>
<proteinExistence type="inferred from homology"/>
<evidence type="ECO:0000256" key="4">
    <source>
        <dbReference type="ARBA" id="ARBA00036535"/>
    </source>
</evidence>